<feature type="region of interest" description="Disordered" evidence="12">
    <location>
        <begin position="338"/>
        <end position="374"/>
    </location>
</feature>
<evidence type="ECO:0000256" key="8">
    <source>
        <dbReference type="ARBA" id="ARBA00023326"/>
    </source>
</evidence>
<dbReference type="Pfam" id="PF03443">
    <property type="entry name" value="AA9"/>
    <property type="match status" value="1"/>
</dbReference>
<dbReference type="InterPro" id="IPR049892">
    <property type="entry name" value="AA9"/>
</dbReference>
<dbReference type="InterPro" id="IPR005103">
    <property type="entry name" value="AA9_LPMO"/>
</dbReference>
<dbReference type="PANTHER" id="PTHR33353:SF32">
    <property type="entry name" value="ENDO-BETA-1,4-GLUCANASE D"/>
    <property type="match status" value="1"/>
</dbReference>
<feature type="chain" id="PRO_5044541083" description="lytic cellulose monooxygenase (C4-dehydrogenating)" evidence="13">
    <location>
        <begin position="17"/>
        <end position="459"/>
    </location>
</feature>
<organism evidence="15">
    <name type="scientific">Bionectria ochroleuca</name>
    <name type="common">Gliocladium roseum</name>
    <dbReference type="NCBI Taxonomy" id="29856"/>
    <lineage>
        <taxon>Eukaryota</taxon>
        <taxon>Fungi</taxon>
        <taxon>Dikarya</taxon>
        <taxon>Ascomycota</taxon>
        <taxon>Pezizomycotina</taxon>
        <taxon>Sordariomycetes</taxon>
        <taxon>Hypocreomycetidae</taxon>
        <taxon>Hypocreales</taxon>
        <taxon>Bionectriaceae</taxon>
        <taxon>Clonostachys</taxon>
    </lineage>
</organism>
<protein>
    <recommendedName>
        <fullName evidence="11">lytic cellulose monooxygenase (C4-dehydrogenating)</fullName>
        <ecNumber evidence="11">1.14.99.56</ecNumber>
    </recommendedName>
</protein>
<evidence type="ECO:0000256" key="13">
    <source>
        <dbReference type="SAM" id="SignalP"/>
    </source>
</evidence>
<feature type="compositionally biased region" description="Low complexity" evidence="12">
    <location>
        <begin position="399"/>
        <end position="419"/>
    </location>
</feature>
<keyword evidence="7" id="KW-0119">Carbohydrate metabolism</keyword>
<evidence type="ECO:0000256" key="11">
    <source>
        <dbReference type="ARBA" id="ARBA00047174"/>
    </source>
</evidence>
<evidence type="ECO:0000313" key="16">
    <source>
        <dbReference type="EMBL" id="KAF9759279.1"/>
    </source>
</evidence>
<evidence type="ECO:0000256" key="7">
    <source>
        <dbReference type="ARBA" id="ARBA00023277"/>
    </source>
</evidence>
<dbReference type="GO" id="GO:0030245">
    <property type="term" value="P:cellulose catabolic process"/>
    <property type="evidence" value="ECO:0007669"/>
    <property type="project" value="UniProtKB-KW"/>
</dbReference>
<feature type="signal peptide" evidence="13">
    <location>
        <begin position="1"/>
        <end position="16"/>
    </location>
</feature>
<comment type="subcellular location">
    <subcellularLocation>
        <location evidence="2">Secreted</location>
    </subcellularLocation>
</comment>
<dbReference type="EC" id="1.14.99.56" evidence="11"/>
<evidence type="ECO:0000256" key="3">
    <source>
        <dbReference type="ARBA" id="ARBA00022525"/>
    </source>
</evidence>
<keyword evidence="3" id="KW-0964">Secreted</keyword>
<proteinExistence type="inferred from homology"/>
<keyword evidence="6" id="KW-1015">Disulfide bond</keyword>
<gene>
    <name evidence="15" type="ORF">BN869_000000392_1</name>
    <name evidence="16" type="ORF">IM811_000973</name>
</gene>
<keyword evidence="5" id="KW-0136">Cellulose degradation</keyword>
<feature type="region of interest" description="Disordered" evidence="12">
    <location>
        <begin position="399"/>
        <end position="434"/>
    </location>
</feature>
<comment type="catalytic activity">
    <reaction evidence="10">
        <text>[(1-&gt;4)-beta-D-glucosyl]n+m + reduced acceptor + O2 = 4-dehydro-beta-D-glucosyl-[(1-&gt;4)-beta-D-glucosyl]n-1 + [(1-&gt;4)-beta-D-glucosyl]m + acceptor + H2O.</text>
        <dbReference type="EC" id="1.14.99.56"/>
    </reaction>
</comment>
<evidence type="ECO:0000256" key="5">
    <source>
        <dbReference type="ARBA" id="ARBA00023001"/>
    </source>
</evidence>
<evidence type="ECO:0000256" key="6">
    <source>
        <dbReference type="ARBA" id="ARBA00023157"/>
    </source>
</evidence>
<evidence type="ECO:0000256" key="1">
    <source>
        <dbReference type="ARBA" id="ARBA00001973"/>
    </source>
</evidence>
<evidence type="ECO:0000256" key="9">
    <source>
        <dbReference type="ARBA" id="ARBA00044502"/>
    </source>
</evidence>
<evidence type="ECO:0000256" key="4">
    <source>
        <dbReference type="ARBA" id="ARBA00022729"/>
    </source>
</evidence>
<reference evidence="15" key="1">
    <citation type="submission" date="2015-01" db="EMBL/GenBank/DDBJ databases">
        <authorList>
            <person name="Durling Mikael"/>
        </authorList>
    </citation>
    <scope>NUCLEOTIDE SEQUENCE</scope>
</reference>
<keyword evidence="4 13" id="KW-0732">Signal</keyword>
<accession>A0A0B7JM31</accession>
<reference evidence="16" key="2">
    <citation type="submission" date="2020-10" db="EMBL/GenBank/DDBJ databases">
        <title>High-Quality Genome Resource of Clonostachys rosea strain S41 by Oxford Nanopore Long-Read Sequencing.</title>
        <authorList>
            <person name="Wang H."/>
        </authorList>
    </citation>
    <scope>NUCLEOTIDE SEQUENCE</scope>
    <source>
        <strain evidence="16">S41</strain>
    </source>
</reference>
<evidence type="ECO:0000313" key="15">
    <source>
        <dbReference type="EMBL" id="CEO44337.1"/>
    </source>
</evidence>
<dbReference type="AlphaFoldDB" id="A0A0B7JM31"/>
<dbReference type="GO" id="GO:0005576">
    <property type="term" value="C:extracellular region"/>
    <property type="evidence" value="ECO:0007669"/>
    <property type="project" value="UniProtKB-SubCell"/>
</dbReference>
<dbReference type="EMBL" id="JADCTT010000001">
    <property type="protein sequence ID" value="KAF9759279.1"/>
    <property type="molecule type" value="Genomic_DNA"/>
</dbReference>
<dbReference type="EMBL" id="CDPU01000001">
    <property type="protein sequence ID" value="CEO44337.1"/>
    <property type="molecule type" value="Genomic_DNA"/>
</dbReference>
<keyword evidence="8" id="KW-0624">Polysaccharide degradation</keyword>
<name>A0A0B7JM31_BIOOC</name>
<feature type="domain" description="Auxiliary Activity family 9 catalytic" evidence="14">
    <location>
        <begin position="17"/>
        <end position="234"/>
    </location>
</feature>
<evidence type="ECO:0000256" key="2">
    <source>
        <dbReference type="ARBA" id="ARBA00004613"/>
    </source>
</evidence>
<evidence type="ECO:0000256" key="10">
    <source>
        <dbReference type="ARBA" id="ARBA00045077"/>
    </source>
</evidence>
<sequence>MKYFFTALSLASVASAHTLFSNLFIDNKSQGDGTCVRTPSDASKSNSPIYPLTGPEMACGREGTQTPVKYICPAKGSSTLTFDFRESPNYSRAGAIDGGHKGPCSVYVKKVNDIFTDSAAGAGWFKIWEDGYNADTKKWCTETLNDNDGFLSVKLPSALPSGYYLIRPELIALHAATQGDPQFYHGCAQVFIENGPAGDLSIPDEYSVSIPGYVDAKHPGLTFNLYDGTSPTTYQIPGPKVYYPESSSSNDVSKTQDAGKIPDDCILKSANWCAKPVSTVATDNKSCWAAAQECWDQSKVCWDSAAVVGYENCNVWGNYCESLGQRCENKNYDGTPAFSGKEVAPHVPSSVPAPYNQPRGTEPGNGGSSSAASSSSTAAAATSSAAAVTTSAAAATTSAPAATSTAAPVQSSSAQSVSTKVEDRQASSSALPSTTLKKCVSKVKTVWQTVTVTAAPARR</sequence>
<comment type="similarity">
    <text evidence="9">Belongs to the polysaccharide monooxygenase AA9 family.</text>
</comment>
<dbReference type="PANTHER" id="PTHR33353">
    <property type="entry name" value="PUTATIVE (AFU_ORTHOLOGUE AFUA_1G12560)-RELATED"/>
    <property type="match status" value="1"/>
</dbReference>
<feature type="compositionally biased region" description="Low complexity" evidence="12">
    <location>
        <begin position="345"/>
        <end position="354"/>
    </location>
</feature>
<evidence type="ECO:0000259" key="14">
    <source>
        <dbReference type="Pfam" id="PF03443"/>
    </source>
</evidence>
<comment type="cofactor">
    <cofactor evidence="1">
        <name>Cu(2+)</name>
        <dbReference type="ChEBI" id="CHEBI:29036"/>
    </cofactor>
</comment>
<dbReference type="Gene3D" id="2.70.50.70">
    <property type="match status" value="1"/>
</dbReference>
<dbReference type="Proteomes" id="UP000616885">
    <property type="component" value="Unassembled WGS sequence"/>
</dbReference>
<dbReference type="CDD" id="cd21175">
    <property type="entry name" value="LPMO_AA9"/>
    <property type="match status" value="1"/>
</dbReference>
<evidence type="ECO:0000256" key="12">
    <source>
        <dbReference type="SAM" id="MobiDB-lite"/>
    </source>
</evidence>